<sequence length="67" mass="7455">MNPRHYRDMIIRATQAGDMRRIDQLATQLAQAEEARRLLQALTHCPACVASATARMMPPAPPLESNP</sequence>
<dbReference type="EMBL" id="CP121464">
    <property type="protein sequence ID" value="WFR77570.1"/>
    <property type="molecule type" value="Genomic_DNA"/>
</dbReference>
<proteinExistence type="predicted"/>
<name>A0ABY8I0A7_9BURK</name>
<gene>
    <name evidence="1" type="ORF">P9875_17760</name>
</gene>
<evidence type="ECO:0000313" key="1">
    <source>
        <dbReference type="EMBL" id="WFR77570.1"/>
    </source>
</evidence>
<dbReference type="RefSeq" id="WP_099402205.1">
    <property type="nucleotide sequence ID" value="NZ_CP121464.1"/>
</dbReference>
<organism evidence="1 2">
    <name type="scientific">Janthinobacterium rivuli</name>
    <dbReference type="NCBI Taxonomy" id="2751478"/>
    <lineage>
        <taxon>Bacteria</taxon>
        <taxon>Pseudomonadati</taxon>
        <taxon>Pseudomonadota</taxon>
        <taxon>Betaproteobacteria</taxon>
        <taxon>Burkholderiales</taxon>
        <taxon>Oxalobacteraceae</taxon>
        <taxon>Janthinobacterium</taxon>
    </lineage>
</organism>
<keyword evidence="2" id="KW-1185">Reference proteome</keyword>
<reference evidence="1 2" key="1">
    <citation type="submission" date="2023-04" db="EMBL/GenBank/DDBJ databases">
        <title>Nanopore sequencing of Janthinobacterium from water.</title>
        <authorList>
            <person name="Ciuchcinski K."/>
            <person name="Rokowska A."/>
            <person name="Dziewit L."/>
        </authorList>
    </citation>
    <scope>NUCLEOTIDE SEQUENCE [LARGE SCALE GENOMIC DNA]</scope>
    <source>
        <strain evidence="1 2">DEMB2</strain>
    </source>
</reference>
<evidence type="ECO:0000313" key="2">
    <source>
        <dbReference type="Proteomes" id="UP001219584"/>
    </source>
</evidence>
<evidence type="ECO:0008006" key="3">
    <source>
        <dbReference type="Google" id="ProtNLM"/>
    </source>
</evidence>
<accession>A0ABY8I0A7</accession>
<dbReference type="Proteomes" id="UP001219584">
    <property type="component" value="Chromosome"/>
</dbReference>
<protein>
    <recommendedName>
        <fullName evidence="3">Zinc-finger domain-containing protein</fullName>
    </recommendedName>
</protein>